<organism evidence="1 2">
    <name type="scientific">Hyalomma asiaticum</name>
    <name type="common">Tick</name>
    <dbReference type="NCBI Taxonomy" id="266040"/>
    <lineage>
        <taxon>Eukaryota</taxon>
        <taxon>Metazoa</taxon>
        <taxon>Ecdysozoa</taxon>
        <taxon>Arthropoda</taxon>
        <taxon>Chelicerata</taxon>
        <taxon>Arachnida</taxon>
        <taxon>Acari</taxon>
        <taxon>Parasitiformes</taxon>
        <taxon>Ixodida</taxon>
        <taxon>Ixodoidea</taxon>
        <taxon>Ixodidae</taxon>
        <taxon>Hyalomminae</taxon>
        <taxon>Hyalomma</taxon>
    </lineage>
</organism>
<reference evidence="1" key="1">
    <citation type="submission" date="2020-05" db="EMBL/GenBank/DDBJ databases">
        <title>Large-scale comparative analyses of tick genomes elucidate their genetic diversity and vector capacities.</title>
        <authorList>
            <person name="Jia N."/>
            <person name="Wang J."/>
            <person name="Shi W."/>
            <person name="Du L."/>
            <person name="Sun Y."/>
            <person name="Zhan W."/>
            <person name="Jiang J."/>
            <person name="Wang Q."/>
            <person name="Zhang B."/>
            <person name="Ji P."/>
            <person name="Sakyi L.B."/>
            <person name="Cui X."/>
            <person name="Yuan T."/>
            <person name="Jiang B."/>
            <person name="Yang W."/>
            <person name="Lam T.T.-Y."/>
            <person name="Chang Q."/>
            <person name="Ding S."/>
            <person name="Wang X."/>
            <person name="Zhu J."/>
            <person name="Ruan X."/>
            <person name="Zhao L."/>
            <person name="Wei J."/>
            <person name="Que T."/>
            <person name="Du C."/>
            <person name="Cheng J."/>
            <person name="Dai P."/>
            <person name="Han X."/>
            <person name="Huang E."/>
            <person name="Gao Y."/>
            <person name="Liu J."/>
            <person name="Shao H."/>
            <person name="Ye R."/>
            <person name="Li L."/>
            <person name="Wei W."/>
            <person name="Wang X."/>
            <person name="Wang C."/>
            <person name="Yang T."/>
            <person name="Huo Q."/>
            <person name="Li W."/>
            <person name="Guo W."/>
            <person name="Chen H."/>
            <person name="Zhou L."/>
            <person name="Ni X."/>
            <person name="Tian J."/>
            <person name="Zhou Y."/>
            <person name="Sheng Y."/>
            <person name="Liu T."/>
            <person name="Pan Y."/>
            <person name="Xia L."/>
            <person name="Li J."/>
            <person name="Zhao F."/>
            <person name="Cao W."/>
        </authorList>
    </citation>
    <scope>NUCLEOTIDE SEQUENCE</scope>
    <source>
        <strain evidence="1">Hyas-2018</strain>
    </source>
</reference>
<name>A0ACB7T2D9_HYAAI</name>
<proteinExistence type="predicted"/>
<protein>
    <submittedName>
        <fullName evidence="1">Uncharacterized protein</fullName>
    </submittedName>
</protein>
<sequence length="341" mass="38544">MTAYLTTEQALADYVDLVIWLKNNIKGARNSRVAAFGGRHAGMLATWFRIKYPHTVRAALASSAPFMLFSPTTRCDTYYKAVTSIYKKTWKNCPSEVKKIWPILEELGSTEEGCRQLGSKFNLCQRLSPNHFRAFRDWIRDSLIGVTLINYPFRSSNVPPHPLKVVCDRLRKSGGKDGLLMDAVIEAVGFSRNGTGSTTCYAVPAAPENPAWLFQQCTEFVQPLCGDGVADMFYPTEWDYAKFCQKCRLQFGVQPQVLRLIRAVGGPNLCGTTKVFFTNGDLDPWSAYGIVAPPSRYSEYRGIRGGAHCVDLRFSNDRWDSHSLRLARRIAKRTFRRWLAL</sequence>
<gene>
    <name evidence="1" type="ORF">HPB50_015467</name>
</gene>
<keyword evidence="2" id="KW-1185">Reference proteome</keyword>
<accession>A0ACB7T2D9</accession>
<dbReference type="Proteomes" id="UP000821845">
    <property type="component" value="Chromosome 11"/>
</dbReference>
<dbReference type="EMBL" id="CM023491">
    <property type="protein sequence ID" value="KAH6941278.1"/>
    <property type="molecule type" value="Genomic_DNA"/>
</dbReference>
<evidence type="ECO:0000313" key="2">
    <source>
        <dbReference type="Proteomes" id="UP000821845"/>
    </source>
</evidence>
<comment type="caution">
    <text evidence="1">The sequence shown here is derived from an EMBL/GenBank/DDBJ whole genome shotgun (WGS) entry which is preliminary data.</text>
</comment>
<evidence type="ECO:0000313" key="1">
    <source>
        <dbReference type="EMBL" id="KAH6941278.1"/>
    </source>
</evidence>